<dbReference type="GO" id="GO:0016757">
    <property type="term" value="F:glycosyltransferase activity"/>
    <property type="evidence" value="ECO:0007669"/>
    <property type="project" value="InterPro"/>
</dbReference>
<feature type="domain" description="Glycosyl transferase family 1" evidence="1">
    <location>
        <begin position="182"/>
        <end position="351"/>
    </location>
</feature>
<dbReference type="PANTHER" id="PTHR12526:SF630">
    <property type="entry name" value="GLYCOSYLTRANSFERASE"/>
    <property type="match status" value="1"/>
</dbReference>
<comment type="caution">
    <text evidence="3">The sequence shown here is derived from an EMBL/GenBank/DDBJ whole genome shotgun (WGS) entry which is preliminary data.</text>
</comment>
<evidence type="ECO:0000259" key="2">
    <source>
        <dbReference type="Pfam" id="PF13439"/>
    </source>
</evidence>
<dbReference type="InterPro" id="IPR001296">
    <property type="entry name" value="Glyco_trans_1"/>
</dbReference>
<feature type="domain" description="Glycosyltransferase subfamily 4-like N-terminal" evidence="2">
    <location>
        <begin position="17"/>
        <end position="171"/>
    </location>
</feature>
<sequence length="389" mass="44111">MIARSLKILYVHNQINIGGGERSLLALFKELKKKLYELYIACPPIGDFPDQMNHMGLQILPIWFKGIRHPLTMMANCHMLIRMNQYYRFDIIHSNSPQTNIPSGIAGRISGVPVVWHARVLLEKGMIDLDRFFFWLPSMVICNSQAIRNRFHHIREYQSKSAAIINGVDTVRFCPEFVKIDKAKLKLGIETETFVVGCFDRLDPVKDHETILYAVKELYKRFPKIILLIVGEAFDASQERRKFLGSMATELGISDAIRFLGFHDDVRPIMAACDIVVQASRSEGCSRVICEAQAMGKPVIATDIGGNPEILKDGITGYLFPAAKSPNLAKLMERFIVNDSLKGKIGESARKKAVTELSIERYCNEIESVYIKLIEEKRANRSWCKKKSG</sequence>
<evidence type="ECO:0000259" key="1">
    <source>
        <dbReference type="Pfam" id="PF00534"/>
    </source>
</evidence>
<accession>A0A8J6NZM5</accession>
<protein>
    <submittedName>
        <fullName evidence="3">Glycosyltransferase family 4 protein</fullName>
    </submittedName>
</protein>
<evidence type="ECO:0000313" key="4">
    <source>
        <dbReference type="Proteomes" id="UP000605201"/>
    </source>
</evidence>
<dbReference type="AlphaFoldDB" id="A0A8J6NZM5"/>
<dbReference type="Gene3D" id="3.40.50.2000">
    <property type="entry name" value="Glycogen Phosphorylase B"/>
    <property type="match status" value="2"/>
</dbReference>
<name>A0A8J6NZM5_9BACT</name>
<dbReference type="Proteomes" id="UP000605201">
    <property type="component" value="Unassembled WGS sequence"/>
</dbReference>
<dbReference type="Pfam" id="PF13439">
    <property type="entry name" value="Glyco_transf_4"/>
    <property type="match status" value="1"/>
</dbReference>
<dbReference type="Pfam" id="PF00534">
    <property type="entry name" value="Glycos_transf_1"/>
    <property type="match status" value="1"/>
</dbReference>
<proteinExistence type="predicted"/>
<organism evidence="3 4">
    <name type="scientific">Candidatus Desulfatibia vada</name>
    <dbReference type="NCBI Taxonomy" id="2841696"/>
    <lineage>
        <taxon>Bacteria</taxon>
        <taxon>Pseudomonadati</taxon>
        <taxon>Thermodesulfobacteriota</taxon>
        <taxon>Desulfobacteria</taxon>
        <taxon>Desulfobacterales</taxon>
        <taxon>Desulfobacterales incertae sedis</taxon>
        <taxon>Candidatus Desulfatibia</taxon>
    </lineage>
</organism>
<dbReference type="PANTHER" id="PTHR12526">
    <property type="entry name" value="GLYCOSYLTRANSFERASE"/>
    <property type="match status" value="1"/>
</dbReference>
<dbReference type="EMBL" id="JACNIG010000255">
    <property type="protein sequence ID" value="MBC8432939.1"/>
    <property type="molecule type" value="Genomic_DNA"/>
</dbReference>
<dbReference type="CDD" id="cd03801">
    <property type="entry name" value="GT4_PimA-like"/>
    <property type="match status" value="1"/>
</dbReference>
<evidence type="ECO:0000313" key="3">
    <source>
        <dbReference type="EMBL" id="MBC8432939.1"/>
    </source>
</evidence>
<dbReference type="InterPro" id="IPR028098">
    <property type="entry name" value="Glyco_trans_4-like_N"/>
</dbReference>
<reference evidence="3 4" key="1">
    <citation type="submission" date="2020-08" db="EMBL/GenBank/DDBJ databases">
        <title>Bridging the membrane lipid divide: bacteria of the FCB group superphylum have the potential to synthesize archaeal ether lipids.</title>
        <authorList>
            <person name="Villanueva L."/>
            <person name="Von Meijenfeldt F.A.B."/>
            <person name="Westbye A.B."/>
            <person name="Yadav S."/>
            <person name="Hopmans E.C."/>
            <person name="Dutilh B.E."/>
            <person name="Sinninghe Damste J.S."/>
        </authorList>
    </citation>
    <scope>NUCLEOTIDE SEQUENCE [LARGE SCALE GENOMIC DNA]</scope>
    <source>
        <strain evidence="3">NIOZ-UU17</strain>
    </source>
</reference>
<gene>
    <name evidence="3" type="ORF">H8D96_13595</name>
</gene>
<dbReference type="SUPFAM" id="SSF53756">
    <property type="entry name" value="UDP-Glycosyltransferase/glycogen phosphorylase"/>
    <property type="match status" value="1"/>
</dbReference>